<dbReference type="AlphaFoldDB" id="A0A1A8GWE4"/>
<proteinExistence type="predicted"/>
<dbReference type="EMBL" id="HAEB01011082">
    <property type="protein sequence ID" value="SBQ57609.1"/>
    <property type="molecule type" value="Transcribed_RNA"/>
</dbReference>
<sequence>PVFSDWIYAEVGVKGKTVQFISRSLLALVVEEGPDLCLPRRAGPLKVRCSKGK</sequence>
<feature type="non-terminal residue" evidence="1">
    <location>
        <position position="1"/>
    </location>
</feature>
<gene>
    <name evidence="1" type="primary">Nfu_g_1_010746</name>
</gene>
<protein>
    <submittedName>
        <fullName evidence="1">Uncharacterized protein</fullName>
    </submittedName>
</protein>
<organism evidence="1">
    <name type="scientific">Nothobranchius korthausae</name>
    <dbReference type="NCBI Taxonomy" id="1143690"/>
    <lineage>
        <taxon>Eukaryota</taxon>
        <taxon>Metazoa</taxon>
        <taxon>Chordata</taxon>
        <taxon>Craniata</taxon>
        <taxon>Vertebrata</taxon>
        <taxon>Euteleostomi</taxon>
        <taxon>Actinopterygii</taxon>
        <taxon>Neopterygii</taxon>
        <taxon>Teleostei</taxon>
        <taxon>Neoteleostei</taxon>
        <taxon>Acanthomorphata</taxon>
        <taxon>Ovalentaria</taxon>
        <taxon>Atherinomorphae</taxon>
        <taxon>Cyprinodontiformes</taxon>
        <taxon>Nothobranchiidae</taxon>
        <taxon>Nothobranchius</taxon>
    </lineage>
</organism>
<evidence type="ECO:0000313" key="1">
    <source>
        <dbReference type="EMBL" id="SBQ75387.1"/>
    </source>
</evidence>
<reference evidence="1" key="2">
    <citation type="submission" date="2016-06" db="EMBL/GenBank/DDBJ databases">
        <title>The genome of a short-lived fish provides insights into sex chromosome evolution and the genetic control of aging.</title>
        <authorList>
            <person name="Reichwald K."/>
            <person name="Felder M."/>
            <person name="Petzold A."/>
            <person name="Koch P."/>
            <person name="Groth M."/>
            <person name="Platzer M."/>
        </authorList>
    </citation>
    <scope>NUCLEOTIDE SEQUENCE</scope>
    <source>
        <tissue evidence="1">Brain</tissue>
    </source>
</reference>
<name>A0A1A8GWE4_9TELE</name>
<dbReference type="EMBL" id="HAEC01007249">
    <property type="protein sequence ID" value="SBQ75387.1"/>
    <property type="molecule type" value="Transcribed_RNA"/>
</dbReference>
<accession>A0A1A8GWE4</accession>
<feature type="non-terminal residue" evidence="1">
    <location>
        <position position="53"/>
    </location>
</feature>
<reference evidence="1" key="1">
    <citation type="submission" date="2016-05" db="EMBL/GenBank/DDBJ databases">
        <authorList>
            <person name="Lavstsen T."/>
            <person name="Jespersen J.S."/>
        </authorList>
    </citation>
    <scope>NUCLEOTIDE SEQUENCE</scope>
    <source>
        <tissue evidence="1">Brain</tissue>
    </source>
</reference>